<protein>
    <submittedName>
        <fullName evidence="1">Uncharacterized protein</fullName>
    </submittedName>
</protein>
<proteinExistence type="predicted"/>
<gene>
    <name evidence="1" type="ORF">S06H3_33690</name>
</gene>
<dbReference type="AlphaFoldDB" id="X1LX60"/>
<organism evidence="1">
    <name type="scientific">marine sediment metagenome</name>
    <dbReference type="NCBI Taxonomy" id="412755"/>
    <lineage>
        <taxon>unclassified sequences</taxon>
        <taxon>metagenomes</taxon>
        <taxon>ecological metagenomes</taxon>
    </lineage>
</organism>
<comment type="caution">
    <text evidence="1">The sequence shown here is derived from an EMBL/GenBank/DDBJ whole genome shotgun (WGS) entry which is preliminary data.</text>
</comment>
<sequence length="235" mass="27851">MKISKFILDESLEEVKQLGFTEEEIEERLQGLNIKTPHIADFIVSARNDWEKNPPSTLEDQLQFLFDRLVKLVGTLSGEELETREDEEDYTAYFITGVLSSWKKSSYNLSLRQQIVLLSVHLLTLVDMFRRQREVDRLEEQFGKYFRVEPEKMKVNLKKLVRESLEEIAERGRIETREEQILVSTASLLYEFLQRKSDQNNREIKVRLAERKKEVGFFFPPITDTIIDWKDEGRE</sequence>
<name>X1LX60_9ZZZZ</name>
<feature type="non-terminal residue" evidence="1">
    <location>
        <position position="235"/>
    </location>
</feature>
<accession>X1LX60</accession>
<evidence type="ECO:0000313" key="1">
    <source>
        <dbReference type="EMBL" id="GAI23957.1"/>
    </source>
</evidence>
<dbReference type="EMBL" id="BARV01020135">
    <property type="protein sequence ID" value="GAI23957.1"/>
    <property type="molecule type" value="Genomic_DNA"/>
</dbReference>
<reference evidence="1" key="1">
    <citation type="journal article" date="2014" name="Front. Microbiol.">
        <title>High frequency of phylogenetically diverse reductive dehalogenase-homologous genes in deep subseafloor sedimentary metagenomes.</title>
        <authorList>
            <person name="Kawai M."/>
            <person name="Futagami T."/>
            <person name="Toyoda A."/>
            <person name="Takaki Y."/>
            <person name="Nishi S."/>
            <person name="Hori S."/>
            <person name="Arai W."/>
            <person name="Tsubouchi T."/>
            <person name="Morono Y."/>
            <person name="Uchiyama I."/>
            <person name="Ito T."/>
            <person name="Fujiyama A."/>
            <person name="Inagaki F."/>
            <person name="Takami H."/>
        </authorList>
    </citation>
    <scope>NUCLEOTIDE SEQUENCE</scope>
    <source>
        <strain evidence="1">Expedition CK06-06</strain>
    </source>
</reference>